<feature type="transmembrane region" description="Helical" evidence="1">
    <location>
        <begin position="47"/>
        <end position="64"/>
    </location>
</feature>
<feature type="signal peptide" evidence="2">
    <location>
        <begin position="1"/>
        <end position="21"/>
    </location>
</feature>
<keyword evidence="4" id="KW-1185">Reference proteome</keyword>
<gene>
    <name evidence="3" type="ORF">SAMN05444414_11776</name>
</gene>
<evidence type="ECO:0000256" key="2">
    <source>
        <dbReference type="SAM" id="SignalP"/>
    </source>
</evidence>
<dbReference type="RefSeq" id="WP_139279357.1">
    <property type="nucleotide sequence ID" value="NZ_FRBN01000017.1"/>
</dbReference>
<proteinExistence type="predicted"/>
<keyword evidence="1" id="KW-0472">Membrane</keyword>
<dbReference type="EMBL" id="FRBN01000017">
    <property type="protein sequence ID" value="SHL52977.1"/>
    <property type="molecule type" value="Genomic_DNA"/>
</dbReference>
<sequence>MNNTCVAALLCLSLLTAPALASGLVDPMITPEVIAADTTGSAGGLDLAIPAFFIFLAILTAAGAL</sequence>
<name>A0A1M7BDE8_9RHOB</name>
<keyword evidence="1" id="KW-1133">Transmembrane helix</keyword>
<keyword evidence="1" id="KW-0812">Transmembrane</keyword>
<evidence type="ECO:0000256" key="1">
    <source>
        <dbReference type="SAM" id="Phobius"/>
    </source>
</evidence>
<dbReference type="AlphaFoldDB" id="A0A1M7BDE8"/>
<reference evidence="4" key="1">
    <citation type="submission" date="2016-11" db="EMBL/GenBank/DDBJ databases">
        <authorList>
            <person name="Varghese N."/>
            <person name="Submissions S."/>
        </authorList>
    </citation>
    <scope>NUCLEOTIDE SEQUENCE [LARGE SCALE GENOMIC DNA]</scope>
    <source>
        <strain evidence="4">DSM 29327</strain>
    </source>
</reference>
<protein>
    <recommendedName>
        <fullName evidence="5">Ferrochelatase</fullName>
    </recommendedName>
</protein>
<organism evidence="3 4">
    <name type="scientific">Roseovarius marisflavi</name>
    <dbReference type="NCBI Taxonomy" id="1054996"/>
    <lineage>
        <taxon>Bacteria</taxon>
        <taxon>Pseudomonadati</taxon>
        <taxon>Pseudomonadota</taxon>
        <taxon>Alphaproteobacteria</taxon>
        <taxon>Rhodobacterales</taxon>
        <taxon>Roseobacteraceae</taxon>
        <taxon>Roseovarius</taxon>
    </lineage>
</organism>
<dbReference type="Proteomes" id="UP000184191">
    <property type="component" value="Unassembled WGS sequence"/>
</dbReference>
<accession>A0A1M7BDE8</accession>
<evidence type="ECO:0008006" key="5">
    <source>
        <dbReference type="Google" id="ProtNLM"/>
    </source>
</evidence>
<feature type="chain" id="PRO_5013337050" description="Ferrochelatase" evidence="2">
    <location>
        <begin position="22"/>
        <end position="65"/>
    </location>
</feature>
<evidence type="ECO:0000313" key="3">
    <source>
        <dbReference type="EMBL" id="SHL52977.1"/>
    </source>
</evidence>
<keyword evidence="2" id="KW-0732">Signal</keyword>
<evidence type="ECO:0000313" key="4">
    <source>
        <dbReference type="Proteomes" id="UP000184191"/>
    </source>
</evidence>